<accession>A0A6C0LHA1</accession>
<feature type="domain" description="TNase-like" evidence="1">
    <location>
        <begin position="38"/>
        <end position="178"/>
    </location>
</feature>
<dbReference type="SUPFAM" id="SSF50199">
    <property type="entry name" value="Staphylococcal nuclease"/>
    <property type="match status" value="1"/>
</dbReference>
<dbReference type="Pfam" id="PF00565">
    <property type="entry name" value="SNase"/>
    <property type="match status" value="1"/>
</dbReference>
<dbReference type="Gene3D" id="2.40.50.90">
    <property type="match status" value="1"/>
</dbReference>
<dbReference type="EMBL" id="MN740505">
    <property type="protein sequence ID" value="QHU30319.1"/>
    <property type="molecule type" value="Genomic_DNA"/>
</dbReference>
<dbReference type="PROSITE" id="PS50830">
    <property type="entry name" value="TNASE_3"/>
    <property type="match status" value="1"/>
</dbReference>
<name>A0A6C0LHA1_9ZZZZ</name>
<proteinExistence type="predicted"/>
<organism evidence="2">
    <name type="scientific">viral metagenome</name>
    <dbReference type="NCBI Taxonomy" id="1070528"/>
    <lineage>
        <taxon>unclassified sequences</taxon>
        <taxon>metagenomes</taxon>
        <taxon>organismal metagenomes</taxon>
    </lineage>
</organism>
<dbReference type="SMART" id="SM00318">
    <property type="entry name" value="SNc"/>
    <property type="match status" value="1"/>
</dbReference>
<protein>
    <recommendedName>
        <fullName evidence="1">TNase-like domain-containing protein</fullName>
    </recommendedName>
</protein>
<dbReference type="InterPro" id="IPR035437">
    <property type="entry name" value="SNase_OB-fold_sf"/>
</dbReference>
<reference evidence="2" key="1">
    <citation type="journal article" date="2020" name="Nature">
        <title>Giant virus diversity and host interactions through global metagenomics.</title>
        <authorList>
            <person name="Schulz F."/>
            <person name="Roux S."/>
            <person name="Paez-Espino D."/>
            <person name="Jungbluth S."/>
            <person name="Walsh D.A."/>
            <person name="Denef V.J."/>
            <person name="McMahon K.D."/>
            <person name="Konstantinidis K.T."/>
            <person name="Eloe-Fadrosh E.A."/>
            <person name="Kyrpides N.C."/>
            <person name="Woyke T."/>
        </authorList>
    </citation>
    <scope>NUCLEOTIDE SEQUENCE</scope>
    <source>
        <strain evidence="2">GVMAG-M-3300027833-11</strain>
    </source>
</reference>
<evidence type="ECO:0000259" key="1">
    <source>
        <dbReference type="PROSITE" id="PS50830"/>
    </source>
</evidence>
<sequence length="178" mass="20154">MGASCTKTLCCATLVSSQNAKYIPNGIKKKDYPKYVPQITQGRVVDVYDGDTITIVGYVKHNPELFRFSVRLNGIDCPEMRTKNHNEKVIAGFAKKYLHDIISDKVVTLEDVGLDKYGRLLAKVIFGPRDVAKELVEKNMAVPYDGGTKVCPDDWLTFYLEKNNLTEEQEELVYNNRV</sequence>
<dbReference type="InterPro" id="IPR016071">
    <property type="entry name" value="Staphylococal_nuclease_OB-fold"/>
</dbReference>
<evidence type="ECO:0000313" key="2">
    <source>
        <dbReference type="EMBL" id="QHU30319.1"/>
    </source>
</evidence>
<dbReference type="AlphaFoldDB" id="A0A6C0LHA1"/>